<evidence type="ECO:0000313" key="6">
    <source>
        <dbReference type="EMBL" id="SCY83765.1"/>
    </source>
</evidence>
<name>A0A1G5J5W9_9BACT</name>
<dbReference type="Pfam" id="PF01258">
    <property type="entry name" value="zf-dskA_traR"/>
    <property type="match status" value="1"/>
</dbReference>
<keyword evidence="1" id="KW-0479">Metal-binding</keyword>
<evidence type="ECO:0000256" key="4">
    <source>
        <dbReference type="PROSITE-ProRule" id="PRU00510"/>
    </source>
</evidence>
<accession>A0A1G5J5W9</accession>
<evidence type="ECO:0000259" key="5">
    <source>
        <dbReference type="Pfam" id="PF01258"/>
    </source>
</evidence>
<dbReference type="PROSITE" id="PS51128">
    <property type="entry name" value="ZF_DKSA_2"/>
    <property type="match status" value="1"/>
</dbReference>
<dbReference type="Proteomes" id="UP000198870">
    <property type="component" value="Unassembled WGS sequence"/>
</dbReference>
<keyword evidence="7" id="KW-1185">Reference proteome</keyword>
<reference evidence="6 7" key="1">
    <citation type="submission" date="2016-10" db="EMBL/GenBank/DDBJ databases">
        <authorList>
            <person name="de Groot N.N."/>
        </authorList>
    </citation>
    <scope>NUCLEOTIDE SEQUENCE [LARGE SCALE GENOMIC DNA]</scope>
    <source>
        <strain evidence="6 7">AA1</strain>
    </source>
</reference>
<feature type="zinc finger region" description="dksA C4-type" evidence="4">
    <location>
        <begin position="85"/>
        <end position="109"/>
    </location>
</feature>
<dbReference type="OrthoDB" id="1121111at2"/>
<keyword evidence="2" id="KW-0863">Zinc-finger</keyword>
<dbReference type="SUPFAM" id="SSF57716">
    <property type="entry name" value="Glucocorticoid receptor-like (DNA-binding domain)"/>
    <property type="match status" value="1"/>
</dbReference>
<gene>
    <name evidence="6" type="ORF">SAMN05216233_12556</name>
</gene>
<feature type="domain" description="Zinc finger DksA/TraR C4-type" evidence="5">
    <location>
        <begin position="81"/>
        <end position="114"/>
    </location>
</feature>
<organism evidence="6 7">
    <name type="scientific">Desulfoluna spongiiphila</name>
    <dbReference type="NCBI Taxonomy" id="419481"/>
    <lineage>
        <taxon>Bacteria</taxon>
        <taxon>Pseudomonadati</taxon>
        <taxon>Thermodesulfobacteriota</taxon>
        <taxon>Desulfobacteria</taxon>
        <taxon>Desulfobacterales</taxon>
        <taxon>Desulfolunaceae</taxon>
        <taxon>Desulfoluna</taxon>
    </lineage>
</organism>
<keyword evidence="3" id="KW-0862">Zinc</keyword>
<sequence>MTPQQRRELKTHIESELALLKEELAATEGNTKPAVTPDSAIGRISRVEAMQSRHIGEASARARKARIGRLELALASIDDEDYGLCVACEEPIPLARLRLIPEATHCVACAADLEA</sequence>
<evidence type="ECO:0000256" key="1">
    <source>
        <dbReference type="ARBA" id="ARBA00022723"/>
    </source>
</evidence>
<dbReference type="InterPro" id="IPR000962">
    <property type="entry name" value="Znf_DskA_TraR"/>
</dbReference>
<evidence type="ECO:0000256" key="2">
    <source>
        <dbReference type="ARBA" id="ARBA00022771"/>
    </source>
</evidence>
<dbReference type="AlphaFoldDB" id="A0A1G5J5W9"/>
<dbReference type="Gene3D" id="1.20.120.910">
    <property type="entry name" value="DksA, coiled-coil domain"/>
    <property type="match status" value="1"/>
</dbReference>
<dbReference type="RefSeq" id="WP_092214947.1">
    <property type="nucleotide sequence ID" value="NZ_FMUX01000025.1"/>
</dbReference>
<evidence type="ECO:0000313" key="7">
    <source>
        <dbReference type="Proteomes" id="UP000198870"/>
    </source>
</evidence>
<dbReference type="GO" id="GO:0008270">
    <property type="term" value="F:zinc ion binding"/>
    <property type="evidence" value="ECO:0007669"/>
    <property type="project" value="UniProtKB-KW"/>
</dbReference>
<dbReference type="PANTHER" id="PTHR33823">
    <property type="entry name" value="RNA POLYMERASE-BINDING TRANSCRIPTION FACTOR DKSA-RELATED"/>
    <property type="match status" value="1"/>
</dbReference>
<protein>
    <submittedName>
        <fullName evidence="6">Transcriptional regulator, TraR/DksA family</fullName>
    </submittedName>
</protein>
<proteinExistence type="predicted"/>
<dbReference type="STRING" id="419481.SAMN05216233_12556"/>
<evidence type="ECO:0000256" key="3">
    <source>
        <dbReference type="ARBA" id="ARBA00022833"/>
    </source>
</evidence>
<dbReference type="EMBL" id="FMUX01000025">
    <property type="protein sequence ID" value="SCY83765.1"/>
    <property type="molecule type" value="Genomic_DNA"/>
</dbReference>